<sequence>MDFSLPGGDPFGGDPFGGNPFGGEPPVCPIGVNRRYPDSNWGSKICNLLPYHLAISPAFSPQKCLPPRAVVFCNLKKVKKKKTEAKLTYAYDVTKFNSRSSSIVRYALLFRIKNSRYRIGSLREQFVKKLSARCYNPNRKSLVAFYGILCRLKVSETPFVTTVDDRVKLLKVLQELDFFGHNPINEEEISEIYKFFEKWKKSPKYPVNRLKRFIENLEDEIENIGPEKPEL</sequence>
<proteinExistence type="predicted"/>
<keyword evidence="1" id="KW-0150">Chloroplast</keyword>
<dbReference type="EMBL" id="MH591101">
    <property type="protein sequence ID" value="AYC64636.1"/>
    <property type="molecule type" value="Genomic_DNA"/>
</dbReference>
<accession>A0A386AYW9</accession>
<gene>
    <name evidence="1" type="primary">orf231</name>
</gene>
<protein>
    <submittedName>
        <fullName evidence="1">Uncharacterized protein</fullName>
    </submittedName>
</protein>
<dbReference type="AlphaFoldDB" id="A0A386AYW9"/>
<evidence type="ECO:0000313" key="1">
    <source>
        <dbReference type="EMBL" id="AYC64636.1"/>
    </source>
</evidence>
<reference evidence="1" key="1">
    <citation type="submission" date="2018-07" db="EMBL/GenBank/DDBJ databases">
        <authorList>
            <person name="Quirk P.G."/>
            <person name="Krulwich T.A."/>
        </authorList>
    </citation>
    <scope>NUCLEOTIDE SEQUENCE</scope>
</reference>
<keyword evidence="1" id="KW-0934">Plastid</keyword>
<reference evidence="1" key="2">
    <citation type="journal article" date="2019" name="Mol. Phylogenet. Evol.">
        <title>Reassessment of the classification of bryopsidales (chlorophyta) based on chloroplast phylogenomic analyses.</title>
        <authorList>
            <person name="Cremen M.C."/>
            <person name="Leliaert F."/>
            <person name="West J."/>
            <person name="Lam D.W."/>
            <person name="Shimada S."/>
            <person name="Lopez-Bautista J.M."/>
            <person name="Verbruggen H."/>
        </authorList>
    </citation>
    <scope>NUCLEOTIDE SEQUENCE</scope>
</reference>
<name>A0A386AYW9_9CHLO</name>
<geneLocation type="chloroplast" evidence="1"/>
<organism evidence="1">
    <name type="scientific">Halimeda minima</name>
    <dbReference type="NCBI Taxonomy" id="170427"/>
    <lineage>
        <taxon>Eukaryota</taxon>
        <taxon>Viridiplantae</taxon>
        <taxon>Chlorophyta</taxon>
        <taxon>core chlorophytes</taxon>
        <taxon>Ulvophyceae</taxon>
        <taxon>TCBD clade</taxon>
        <taxon>Bryopsidales</taxon>
        <taxon>Halimedineae</taxon>
        <taxon>Halimedaceae</taxon>
        <taxon>Halimedeae</taxon>
        <taxon>Halimeda</taxon>
    </lineage>
</organism>